<dbReference type="PANTHER" id="PTHR31321:SF76">
    <property type="entry name" value="PECTINESTERASE 10-RELATED"/>
    <property type="match status" value="1"/>
</dbReference>
<keyword evidence="7 12" id="KW-0063">Aspartyl esterase</keyword>
<dbReference type="GO" id="GO:0042545">
    <property type="term" value="P:cell wall modification"/>
    <property type="evidence" value="ECO:0007669"/>
    <property type="project" value="UniProtKB-UniRule"/>
</dbReference>
<dbReference type="InterPro" id="IPR012334">
    <property type="entry name" value="Pectin_lyas_fold"/>
</dbReference>
<evidence type="ECO:0000256" key="6">
    <source>
        <dbReference type="ARBA" id="ARBA00022801"/>
    </source>
</evidence>
<evidence type="ECO:0000256" key="1">
    <source>
        <dbReference type="ARBA" id="ARBA00004613"/>
    </source>
</evidence>
<dbReference type="EMBL" id="KQ996268">
    <property type="protein sequence ID" value="KZV45383.1"/>
    <property type="molecule type" value="Genomic_DNA"/>
</dbReference>
<dbReference type="GO" id="GO:0005576">
    <property type="term" value="C:extracellular region"/>
    <property type="evidence" value="ECO:0007669"/>
    <property type="project" value="UniProtKB-SubCell"/>
</dbReference>
<dbReference type="GO" id="GO:0030599">
    <property type="term" value="F:pectinesterase activity"/>
    <property type="evidence" value="ECO:0007669"/>
    <property type="project" value="UniProtKB-UniRule"/>
</dbReference>
<comment type="function">
    <text evidence="10">Acts in the modification of cell walls via demethylesterification of cell wall pectin.</text>
</comment>
<dbReference type="GO" id="GO:0045490">
    <property type="term" value="P:pectin catabolic process"/>
    <property type="evidence" value="ECO:0007669"/>
    <property type="project" value="UniProtKB-UniRule"/>
</dbReference>
<keyword evidence="6 12" id="KW-0378">Hydrolase</keyword>
<comment type="similarity">
    <text evidence="3">Belongs to the pectinesterase family.</text>
</comment>
<evidence type="ECO:0000313" key="16">
    <source>
        <dbReference type="Proteomes" id="UP000250235"/>
    </source>
</evidence>
<accession>A0A2Z7CFB7</accession>
<keyword evidence="13" id="KW-0812">Transmembrane</keyword>
<evidence type="ECO:0000256" key="12">
    <source>
        <dbReference type="RuleBase" id="RU000589"/>
    </source>
</evidence>
<dbReference type="Gene3D" id="2.160.20.10">
    <property type="entry name" value="Single-stranded right-handed beta-helix, Pectin lyase-like"/>
    <property type="match status" value="1"/>
</dbReference>
<dbReference type="SUPFAM" id="SSF51126">
    <property type="entry name" value="Pectin lyase-like"/>
    <property type="match status" value="1"/>
</dbReference>
<protein>
    <recommendedName>
        <fullName evidence="4 12">Pectinesterase</fullName>
        <ecNumber evidence="4 12">3.1.1.11</ecNumber>
    </recommendedName>
</protein>
<dbReference type="PANTHER" id="PTHR31321">
    <property type="entry name" value="ACYL-COA THIOESTER HYDROLASE YBHC-RELATED"/>
    <property type="match status" value="1"/>
</dbReference>
<reference evidence="15 16" key="1">
    <citation type="journal article" date="2015" name="Proc. Natl. Acad. Sci. U.S.A.">
        <title>The resurrection genome of Boea hygrometrica: A blueprint for survival of dehydration.</title>
        <authorList>
            <person name="Xiao L."/>
            <person name="Yang G."/>
            <person name="Zhang L."/>
            <person name="Yang X."/>
            <person name="Zhao S."/>
            <person name="Ji Z."/>
            <person name="Zhou Q."/>
            <person name="Hu M."/>
            <person name="Wang Y."/>
            <person name="Chen M."/>
            <person name="Xu Y."/>
            <person name="Jin H."/>
            <person name="Xiao X."/>
            <person name="Hu G."/>
            <person name="Bao F."/>
            <person name="Hu Y."/>
            <person name="Wan P."/>
            <person name="Li L."/>
            <person name="Deng X."/>
            <person name="Kuang T."/>
            <person name="Xiang C."/>
            <person name="Zhu J.K."/>
            <person name="Oliver M.J."/>
            <person name="He Y."/>
        </authorList>
    </citation>
    <scope>NUCLEOTIDE SEQUENCE [LARGE SCALE GENOMIC DNA]</scope>
    <source>
        <strain evidence="16">cv. XS01</strain>
    </source>
</reference>
<organism evidence="15 16">
    <name type="scientific">Dorcoceras hygrometricum</name>
    <dbReference type="NCBI Taxonomy" id="472368"/>
    <lineage>
        <taxon>Eukaryota</taxon>
        <taxon>Viridiplantae</taxon>
        <taxon>Streptophyta</taxon>
        <taxon>Embryophyta</taxon>
        <taxon>Tracheophyta</taxon>
        <taxon>Spermatophyta</taxon>
        <taxon>Magnoliopsida</taxon>
        <taxon>eudicotyledons</taxon>
        <taxon>Gunneridae</taxon>
        <taxon>Pentapetalae</taxon>
        <taxon>asterids</taxon>
        <taxon>lamiids</taxon>
        <taxon>Lamiales</taxon>
        <taxon>Gesneriaceae</taxon>
        <taxon>Didymocarpoideae</taxon>
        <taxon>Trichosporeae</taxon>
        <taxon>Loxocarpinae</taxon>
        <taxon>Dorcoceras</taxon>
    </lineage>
</organism>
<feature type="active site" evidence="11">
    <location>
        <position position="194"/>
    </location>
</feature>
<comment type="pathway">
    <text evidence="2 12">Glycan metabolism; pectin degradation; 2-dehydro-3-deoxy-D-gluconate from pectin: step 1/5.</text>
</comment>
<evidence type="ECO:0000256" key="5">
    <source>
        <dbReference type="ARBA" id="ARBA00022525"/>
    </source>
</evidence>
<keyword evidence="16" id="KW-1185">Reference proteome</keyword>
<evidence type="ECO:0000256" key="7">
    <source>
        <dbReference type="ARBA" id="ARBA00023085"/>
    </source>
</evidence>
<dbReference type="EC" id="3.1.1.11" evidence="4 12"/>
<sequence>MGGNILQHVLMLVIWFTCFVLTICEFQETKLMRSRKLFGERTIYVDASSHSRFTTIQAAIDSVPTNNNDWVLISIKAGIYNERVVIPPDKPFIHMNGEGMGRTSVVWGAHEYMLNTSTFASMADNIVVSGITFVNSYNYPPNKNKNPVKPAVAAMISGDKSAYYKCSFLGYQDTLLDDQGRHYFKRCKIEGSIDFIFGSGQSIYEQCVISVNGGVVSPDSISYIAANARSSENDSSGFVFKRCNVTGAGTAYLGRAWKAYSRVIYSNSFLSDNVIPQGWDAWDFVGQENQLTFAEYGCNGSGSDKSYRVKWEKNLSPMEFLAFTSNAYIDTDGWIQKLPLNVLD</sequence>
<name>A0A2Z7CFB7_9LAMI</name>
<evidence type="ECO:0000256" key="4">
    <source>
        <dbReference type="ARBA" id="ARBA00013229"/>
    </source>
</evidence>
<dbReference type="OrthoDB" id="2019149at2759"/>
<feature type="transmembrane region" description="Helical" evidence="13">
    <location>
        <begin position="6"/>
        <end position="26"/>
    </location>
</feature>
<feature type="domain" description="Pectinesterase catalytic" evidence="14">
    <location>
        <begin position="45"/>
        <end position="331"/>
    </location>
</feature>
<gene>
    <name evidence="15" type="ORF">F511_05547</name>
</gene>
<dbReference type="InterPro" id="IPR033131">
    <property type="entry name" value="Pectinesterase_Asp_AS"/>
</dbReference>
<evidence type="ECO:0000256" key="11">
    <source>
        <dbReference type="PROSITE-ProRule" id="PRU10040"/>
    </source>
</evidence>
<dbReference type="InterPro" id="IPR000070">
    <property type="entry name" value="Pectinesterase_cat"/>
</dbReference>
<dbReference type="PROSITE" id="PS00503">
    <property type="entry name" value="PECTINESTERASE_2"/>
    <property type="match status" value="1"/>
</dbReference>
<keyword evidence="8" id="KW-0325">Glycoprotein</keyword>
<dbReference type="FunFam" id="2.160.20.10:FF:000013">
    <property type="entry name" value="Pectinesterase"/>
    <property type="match status" value="1"/>
</dbReference>
<evidence type="ECO:0000256" key="8">
    <source>
        <dbReference type="ARBA" id="ARBA00023180"/>
    </source>
</evidence>
<dbReference type="InterPro" id="IPR011050">
    <property type="entry name" value="Pectin_lyase_fold/virulence"/>
</dbReference>
<proteinExistence type="inferred from homology"/>
<evidence type="ECO:0000259" key="14">
    <source>
        <dbReference type="Pfam" id="PF01095"/>
    </source>
</evidence>
<evidence type="ECO:0000256" key="10">
    <source>
        <dbReference type="ARBA" id="ARBA00057335"/>
    </source>
</evidence>
<evidence type="ECO:0000256" key="9">
    <source>
        <dbReference type="ARBA" id="ARBA00047928"/>
    </source>
</evidence>
<dbReference type="Pfam" id="PF01095">
    <property type="entry name" value="Pectinesterase"/>
    <property type="match status" value="1"/>
</dbReference>
<keyword evidence="5" id="KW-0964">Secreted</keyword>
<dbReference type="UniPathway" id="UPA00545">
    <property type="reaction ID" value="UER00823"/>
</dbReference>
<dbReference type="AlphaFoldDB" id="A0A2Z7CFB7"/>
<evidence type="ECO:0000313" key="15">
    <source>
        <dbReference type="EMBL" id="KZV45383.1"/>
    </source>
</evidence>
<dbReference type="Proteomes" id="UP000250235">
    <property type="component" value="Unassembled WGS sequence"/>
</dbReference>
<evidence type="ECO:0000256" key="13">
    <source>
        <dbReference type="SAM" id="Phobius"/>
    </source>
</evidence>
<evidence type="ECO:0000256" key="3">
    <source>
        <dbReference type="ARBA" id="ARBA00008891"/>
    </source>
</evidence>
<keyword evidence="13" id="KW-0472">Membrane</keyword>
<keyword evidence="13" id="KW-1133">Transmembrane helix</keyword>
<comment type="subcellular location">
    <subcellularLocation>
        <location evidence="1">Secreted</location>
    </subcellularLocation>
</comment>
<comment type="catalytic activity">
    <reaction evidence="9 12">
        <text>[(1-&gt;4)-alpha-D-galacturonosyl methyl ester](n) + n H2O = [(1-&gt;4)-alpha-D-galacturonosyl](n) + n methanol + n H(+)</text>
        <dbReference type="Rhea" id="RHEA:22380"/>
        <dbReference type="Rhea" id="RHEA-COMP:14570"/>
        <dbReference type="Rhea" id="RHEA-COMP:14573"/>
        <dbReference type="ChEBI" id="CHEBI:15377"/>
        <dbReference type="ChEBI" id="CHEBI:15378"/>
        <dbReference type="ChEBI" id="CHEBI:17790"/>
        <dbReference type="ChEBI" id="CHEBI:140522"/>
        <dbReference type="ChEBI" id="CHEBI:140523"/>
        <dbReference type="EC" id="3.1.1.11"/>
    </reaction>
</comment>
<evidence type="ECO:0000256" key="2">
    <source>
        <dbReference type="ARBA" id="ARBA00005184"/>
    </source>
</evidence>